<protein>
    <recommendedName>
        <fullName evidence="1">VWFA domain-containing protein</fullName>
    </recommendedName>
</protein>
<dbReference type="AlphaFoldDB" id="A0A0Q3TNB8"/>
<comment type="caution">
    <text evidence="2">The sequence shown here is derived from an EMBL/GenBank/DDBJ whole genome shotgun (WGS) entry which is preliminary data.</text>
</comment>
<evidence type="ECO:0000313" key="3">
    <source>
        <dbReference type="Proteomes" id="UP000051888"/>
    </source>
</evidence>
<dbReference type="InterPro" id="IPR002035">
    <property type="entry name" value="VWF_A"/>
</dbReference>
<proteinExistence type="predicted"/>
<dbReference type="STRING" id="157838.AN964_18225"/>
<organism evidence="2 3">
    <name type="scientific">Heyndrickxia shackletonii</name>
    <dbReference type="NCBI Taxonomy" id="157838"/>
    <lineage>
        <taxon>Bacteria</taxon>
        <taxon>Bacillati</taxon>
        <taxon>Bacillota</taxon>
        <taxon>Bacilli</taxon>
        <taxon>Bacillales</taxon>
        <taxon>Bacillaceae</taxon>
        <taxon>Heyndrickxia</taxon>
    </lineage>
</organism>
<keyword evidence="3" id="KW-1185">Reference proteome</keyword>
<accession>A0A0Q3TNB8</accession>
<gene>
    <name evidence="2" type="ORF">AN964_18225</name>
</gene>
<dbReference type="InterPro" id="IPR036465">
    <property type="entry name" value="vWFA_dom_sf"/>
</dbReference>
<evidence type="ECO:0000259" key="1">
    <source>
        <dbReference type="PROSITE" id="PS50234"/>
    </source>
</evidence>
<name>A0A0Q3TNB8_9BACI</name>
<dbReference type="EMBL" id="LJJC01000004">
    <property type="protein sequence ID" value="KQL55257.1"/>
    <property type="molecule type" value="Genomic_DNA"/>
</dbReference>
<dbReference type="OrthoDB" id="9783818at2"/>
<reference evidence="2 3" key="1">
    <citation type="submission" date="2015-09" db="EMBL/GenBank/DDBJ databases">
        <title>Genome sequencing project for genomic taxonomy and phylogenomics of Bacillus-like bacteria.</title>
        <authorList>
            <person name="Liu B."/>
            <person name="Wang J."/>
            <person name="Zhu Y."/>
            <person name="Liu G."/>
            <person name="Chen Q."/>
            <person name="Chen Z."/>
            <person name="Lan J."/>
            <person name="Che J."/>
            <person name="Ge C."/>
            <person name="Shi H."/>
            <person name="Pan Z."/>
            <person name="Liu X."/>
        </authorList>
    </citation>
    <scope>NUCLEOTIDE SEQUENCE [LARGE SCALE GENOMIC DNA]</scope>
    <source>
        <strain evidence="2 3">LMG 18435</strain>
    </source>
</reference>
<dbReference type="SMART" id="SM00327">
    <property type="entry name" value="VWA"/>
    <property type="match status" value="1"/>
</dbReference>
<evidence type="ECO:0000313" key="2">
    <source>
        <dbReference type="EMBL" id="KQL55257.1"/>
    </source>
</evidence>
<dbReference type="PATRIC" id="fig|157838.3.peg.4042"/>
<dbReference type="PROSITE" id="PS51257">
    <property type="entry name" value="PROKAR_LIPOPROTEIN"/>
    <property type="match status" value="1"/>
</dbReference>
<dbReference type="RefSeq" id="WP_055741056.1">
    <property type="nucleotide sequence ID" value="NZ_JAAIWL010000005.1"/>
</dbReference>
<dbReference type="Proteomes" id="UP000051888">
    <property type="component" value="Unassembled WGS sequence"/>
</dbReference>
<dbReference type="SUPFAM" id="SSF53300">
    <property type="entry name" value="vWA-like"/>
    <property type="match status" value="1"/>
</dbReference>
<dbReference type="Gene3D" id="3.40.50.410">
    <property type="entry name" value="von Willebrand factor, type A domain"/>
    <property type="match status" value="1"/>
</dbReference>
<feature type="domain" description="VWFA" evidence="1">
    <location>
        <begin position="167"/>
        <end position="352"/>
    </location>
</feature>
<dbReference type="PROSITE" id="PS50234">
    <property type="entry name" value="VWFA"/>
    <property type="match status" value="1"/>
</dbReference>
<dbReference type="Pfam" id="PF13519">
    <property type="entry name" value="VWA_2"/>
    <property type="match status" value="1"/>
</dbReference>
<sequence length="474" mass="53481">MKKLFGIFLTVSLLLVGCNGEKVANKENDHSRKTKKAEAAQKKEKNNWQSILNDIQLDSTKEALKDQKAGILVKDNTKEQETKDVPLFPTDMDSELKGKLTEQLKSLTEETKNPEKLEKGLLYLLGSPYYKDVIETAEAFKPDFKEPDLPEPEKMTKTEKGKAKSSKAIILLDASSSMLQKVGGKMKMAIAKDAVKRFAKTIGQSSDVSLIVYGHVGSSADKDMKKSCSAIEEKYTMGKYNENTFVKAVNSFQAKGWTPLAGAIKKAKEMAKDYEADTTIYIVSDGAETCGGNPVKEAEAFASVNNEYKVNIIGFDVDSKSEDQLKKVADAGNGKYYSANNPNDLSKTIEEQWLPSALDLAYSFTKAPDPWEVLAEYKRFDALNEPLKNMISRENDRYTKAVQLLEENHWIDSETSSTLRKWLSERNEQLRNFASQLSQEKYKEIDDRASEISKKVKEWTDRMWKLRKESGKVW</sequence>